<protein>
    <submittedName>
        <fullName evidence="1">Uncharacterized protein</fullName>
    </submittedName>
</protein>
<gene>
    <name evidence="1" type="ORF">SAMN05421803_11543</name>
</gene>
<sequence>MGMTNEQISATVHTLFHLSPEELEHETDEMSREAAPRRFAVCVLNYEESDAVVLAWGLQFSDGGVSLIPQEMRLRGSFRSLSQVMSICERRTHYPCRVVWVDEPYPPLVCTEDDLEDGEPADERATA</sequence>
<dbReference type="AlphaFoldDB" id="A0A1M6QFL5"/>
<dbReference type="EMBL" id="FQZK01000015">
    <property type="protein sequence ID" value="SHK19094.1"/>
    <property type="molecule type" value="Genomic_DNA"/>
</dbReference>
<keyword evidence="2" id="KW-1185">Reference proteome</keyword>
<organism evidence="1 2">
    <name type="scientific">Nocardiopsis flavescens</name>
    <dbReference type="NCBI Taxonomy" id="758803"/>
    <lineage>
        <taxon>Bacteria</taxon>
        <taxon>Bacillati</taxon>
        <taxon>Actinomycetota</taxon>
        <taxon>Actinomycetes</taxon>
        <taxon>Streptosporangiales</taxon>
        <taxon>Nocardiopsidaceae</taxon>
        <taxon>Nocardiopsis</taxon>
    </lineage>
</organism>
<accession>A0A1M6QFL5</accession>
<evidence type="ECO:0000313" key="1">
    <source>
        <dbReference type="EMBL" id="SHK19094.1"/>
    </source>
</evidence>
<evidence type="ECO:0000313" key="2">
    <source>
        <dbReference type="Proteomes" id="UP000184452"/>
    </source>
</evidence>
<name>A0A1M6QFL5_9ACTN</name>
<proteinExistence type="predicted"/>
<reference evidence="1 2" key="1">
    <citation type="submission" date="2016-11" db="EMBL/GenBank/DDBJ databases">
        <authorList>
            <person name="Jaros S."/>
            <person name="Januszkiewicz K."/>
            <person name="Wedrychowicz H."/>
        </authorList>
    </citation>
    <scope>NUCLEOTIDE SEQUENCE [LARGE SCALE GENOMIC DNA]</scope>
    <source>
        <strain evidence="1 2">CGMCC 4.5723</strain>
    </source>
</reference>
<dbReference type="STRING" id="758803.SAMN05421803_11543"/>
<dbReference type="Proteomes" id="UP000184452">
    <property type="component" value="Unassembled WGS sequence"/>
</dbReference>